<feature type="non-terminal residue" evidence="2">
    <location>
        <position position="1"/>
    </location>
</feature>
<keyword evidence="3" id="KW-1185">Reference proteome</keyword>
<dbReference type="EMBL" id="CAUYUJ010020808">
    <property type="protein sequence ID" value="CAK0900607.1"/>
    <property type="molecule type" value="Genomic_DNA"/>
</dbReference>
<sequence>APEDAPPLDGDAAAEEPPPGMRPEPTMITRPTFMHDVRLRRGRCNEEVTADRARLRGKSQQKYRCDGCNVHITQLSREFGGFPSSDFKRLGEKTQQAFFKDVRDVSSGKMVVAKVKGLMRSYENHADYDAEGGANSLEKDKRQRRVLGATHRVPILSGGHRGARGTERSHVAEASHPSKKIKKTTVAGADEEPDEGPSGDDDSDPSSDSSSSSDDNKNQKNKKAKEANKQKKKTAKKERAREEKERKKALEDKERAKQERKAAAESRKVAAANGKLADCIDKKVTETLTAVNRVVGHRLFPELRQSIRDDMNAFQAKLQRMSQDIE</sequence>
<feature type="compositionally biased region" description="Acidic residues" evidence="1">
    <location>
        <begin position="189"/>
        <end position="205"/>
    </location>
</feature>
<feature type="compositionally biased region" description="Basic and acidic residues" evidence="1">
    <location>
        <begin position="237"/>
        <end position="268"/>
    </location>
</feature>
<reference evidence="2" key="1">
    <citation type="submission" date="2023-10" db="EMBL/GenBank/DDBJ databases">
        <authorList>
            <person name="Chen Y."/>
            <person name="Shah S."/>
            <person name="Dougan E. K."/>
            <person name="Thang M."/>
            <person name="Chan C."/>
        </authorList>
    </citation>
    <scope>NUCLEOTIDE SEQUENCE [LARGE SCALE GENOMIC DNA]</scope>
</reference>
<evidence type="ECO:0008006" key="4">
    <source>
        <dbReference type="Google" id="ProtNLM"/>
    </source>
</evidence>
<protein>
    <recommendedName>
        <fullName evidence="4">ADP-ribosylation factor-like protein 6-interacting protein 4</fullName>
    </recommendedName>
</protein>
<feature type="compositionally biased region" description="Basic and acidic residues" evidence="1">
    <location>
        <begin position="164"/>
        <end position="173"/>
    </location>
</feature>
<organism evidence="2 3">
    <name type="scientific">Prorocentrum cordatum</name>
    <dbReference type="NCBI Taxonomy" id="2364126"/>
    <lineage>
        <taxon>Eukaryota</taxon>
        <taxon>Sar</taxon>
        <taxon>Alveolata</taxon>
        <taxon>Dinophyceae</taxon>
        <taxon>Prorocentrales</taxon>
        <taxon>Prorocentraceae</taxon>
        <taxon>Prorocentrum</taxon>
    </lineage>
</organism>
<accession>A0ABN9XL84</accession>
<feature type="region of interest" description="Disordered" evidence="1">
    <location>
        <begin position="1"/>
        <end position="28"/>
    </location>
</feature>
<evidence type="ECO:0000313" key="2">
    <source>
        <dbReference type="EMBL" id="CAK0900607.1"/>
    </source>
</evidence>
<feature type="region of interest" description="Disordered" evidence="1">
    <location>
        <begin position="148"/>
        <end position="273"/>
    </location>
</feature>
<name>A0ABN9XL84_9DINO</name>
<comment type="caution">
    <text evidence="2">The sequence shown here is derived from an EMBL/GenBank/DDBJ whole genome shotgun (WGS) entry which is preliminary data.</text>
</comment>
<evidence type="ECO:0000256" key="1">
    <source>
        <dbReference type="SAM" id="MobiDB-lite"/>
    </source>
</evidence>
<gene>
    <name evidence="2" type="ORF">PCOR1329_LOCUS77841</name>
</gene>
<feature type="compositionally biased region" description="Basic and acidic residues" evidence="1">
    <location>
        <begin position="214"/>
        <end position="229"/>
    </location>
</feature>
<evidence type="ECO:0000313" key="3">
    <source>
        <dbReference type="Proteomes" id="UP001189429"/>
    </source>
</evidence>
<dbReference type="Proteomes" id="UP001189429">
    <property type="component" value="Unassembled WGS sequence"/>
</dbReference>
<proteinExistence type="predicted"/>